<dbReference type="GeneID" id="66109959"/>
<name>A0A9P8ALW8_9AGAR</name>
<protein>
    <submittedName>
        <fullName evidence="1">Uncharacterized protein</fullName>
    </submittedName>
</protein>
<reference evidence="1" key="1">
    <citation type="submission" date="2020-11" db="EMBL/GenBank/DDBJ databases">
        <title>Adaptations for nitrogen fixation in a non-lichenized fungal sporocarp promotes dispersal by wood-feeding termites.</title>
        <authorList>
            <consortium name="DOE Joint Genome Institute"/>
            <person name="Koch R.A."/>
            <person name="Yoon G."/>
            <person name="Arayal U."/>
            <person name="Lail K."/>
            <person name="Amirebrahimi M."/>
            <person name="Labutti K."/>
            <person name="Lipzen A."/>
            <person name="Riley R."/>
            <person name="Barry K."/>
            <person name="Henrissat B."/>
            <person name="Grigoriev I.V."/>
            <person name="Herr J.R."/>
            <person name="Aime M.C."/>
        </authorList>
    </citation>
    <scope>NUCLEOTIDE SEQUENCE</scope>
    <source>
        <strain evidence="1">MCA 3950</strain>
    </source>
</reference>
<comment type="caution">
    <text evidence="1">The sequence shown here is derived from an EMBL/GenBank/DDBJ whole genome shotgun (WGS) entry which is preliminary data.</text>
</comment>
<dbReference type="Proteomes" id="UP000812287">
    <property type="component" value="Unassembled WGS sequence"/>
</dbReference>
<dbReference type="EMBL" id="MU250603">
    <property type="protein sequence ID" value="KAG7439267.1"/>
    <property type="molecule type" value="Genomic_DNA"/>
</dbReference>
<organism evidence="1 2">
    <name type="scientific">Guyanagaster necrorhizus</name>
    <dbReference type="NCBI Taxonomy" id="856835"/>
    <lineage>
        <taxon>Eukaryota</taxon>
        <taxon>Fungi</taxon>
        <taxon>Dikarya</taxon>
        <taxon>Basidiomycota</taxon>
        <taxon>Agaricomycotina</taxon>
        <taxon>Agaricomycetes</taxon>
        <taxon>Agaricomycetidae</taxon>
        <taxon>Agaricales</taxon>
        <taxon>Marasmiineae</taxon>
        <taxon>Physalacriaceae</taxon>
        <taxon>Guyanagaster</taxon>
    </lineage>
</organism>
<dbReference type="RefSeq" id="XP_043032767.1">
    <property type="nucleotide sequence ID" value="XM_043187662.1"/>
</dbReference>
<keyword evidence="2" id="KW-1185">Reference proteome</keyword>
<accession>A0A9P8ALW8</accession>
<gene>
    <name evidence="1" type="ORF">BT62DRAFT_939135</name>
</gene>
<evidence type="ECO:0000313" key="2">
    <source>
        <dbReference type="Proteomes" id="UP000812287"/>
    </source>
</evidence>
<dbReference type="AlphaFoldDB" id="A0A9P8ALW8"/>
<proteinExistence type="predicted"/>
<evidence type="ECO:0000313" key="1">
    <source>
        <dbReference type="EMBL" id="KAG7439267.1"/>
    </source>
</evidence>
<sequence length="58" mass="6903">MDAERALYGAYGERYPSGVFLRTNDELDRREEKRRMRSYSQGKMCLFSSQVKITRHIV</sequence>